<dbReference type="EMBL" id="JAWZYT010001695">
    <property type="protein sequence ID" value="KAK4309929.1"/>
    <property type="molecule type" value="Genomic_DNA"/>
</dbReference>
<dbReference type="AlphaFoldDB" id="A0AAE1PME3"/>
<dbReference type="PROSITE" id="PS50262">
    <property type="entry name" value="G_PROTEIN_RECEP_F1_2"/>
    <property type="match status" value="1"/>
</dbReference>
<name>A0AAE1PME3_9EUCA</name>
<feature type="transmembrane region" description="Helical" evidence="12">
    <location>
        <begin position="144"/>
        <end position="166"/>
    </location>
</feature>
<keyword evidence="3" id="KW-1003">Cell membrane</keyword>
<dbReference type="PANTHER" id="PTHR24228">
    <property type="entry name" value="B2 BRADYKININ RECEPTOR/ANGIOTENSIN II RECEPTOR"/>
    <property type="match status" value="1"/>
</dbReference>
<accession>A0AAE1PME3</accession>
<keyword evidence="7 12" id="KW-0472">Membrane</keyword>
<feature type="transmembrane region" description="Helical" evidence="12">
    <location>
        <begin position="94"/>
        <end position="117"/>
    </location>
</feature>
<evidence type="ECO:0000259" key="13">
    <source>
        <dbReference type="PROSITE" id="PS50262"/>
    </source>
</evidence>
<sequence length="333" mass="38235">MSSFGLDLDLDLSDIEQQEKAPRWALILTATFAILIAILGFFCLFTAQACNVFVYLRYVNIQAELLSIAAIAINRCILIAVPKKYPTIFTTKKTLLLIATIWTLSIVVMLVPLLGAYGSFTYNEETDECDFDDTGRFGNGPRKVFLALGSILPCIVVVVSYSYIYYKARQSSAKMRERLQESQSSSQGSRAMTPSRGLRSRDIRIARTIGVIFIAFIVCCAPVSIVHYLHHRIQNHTLLLLLHPLYWLQYCINVFIYVFMNQQYRDAYVNYIARWWPDFRELSRRRFRWKEEQVSENTSGRKSRAGTPSSNVRFNVNVSRKLSMSPSLKDTRL</sequence>
<dbReference type="PROSITE" id="PS00237">
    <property type="entry name" value="G_PROTEIN_RECEP_F1_1"/>
    <property type="match status" value="1"/>
</dbReference>
<dbReference type="GO" id="GO:0004930">
    <property type="term" value="F:G protein-coupled receptor activity"/>
    <property type="evidence" value="ECO:0007669"/>
    <property type="project" value="UniProtKB-KW"/>
</dbReference>
<evidence type="ECO:0000256" key="8">
    <source>
        <dbReference type="ARBA" id="ARBA00023170"/>
    </source>
</evidence>
<feature type="transmembrane region" description="Helical" evidence="12">
    <location>
        <begin position="24"/>
        <end position="47"/>
    </location>
</feature>
<comment type="similarity">
    <text evidence="2 10">Belongs to the G-protein coupled receptor 1 family.</text>
</comment>
<evidence type="ECO:0000256" key="7">
    <source>
        <dbReference type="ARBA" id="ARBA00023136"/>
    </source>
</evidence>
<keyword evidence="9 10" id="KW-0807">Transducer</keyword>
<evidence type="ECO:0000256" key="5">
    <source>
        <dbReference type="ARBA" id="ARBA00022989"/>
    </source>
</evidence>
<evidence type="ECO:0000256" key="11">
    <source>
        <dbReference type="SAM" id="MobiDB-lite"/>
    </source>
</evidence>
<dbReference type="Gene3D" id="1.20.1070.10">
    <property type="entry name" value="Rhodopsin 7-helix transmembrane proteins"/>
    <property type="match status" value="1"/>
</dbReference>
<keyword evidence="6 10" id="KW-0297">G-protein coupled receptor</keyword>
<dbReference type="GO" id="GO:0005886">
    <property type="term" value="C:plasma membrane"/>
    <property type="evidence" value="ECO:0007669"/>
    <property type="project" value="UniProtKB-SubCell"/>
</dbReference>
<evidence type="ECO:0000256" key="10">
    <source>
        <dbReference type="RuleBase" id="RU000688"/>
    </source>
</evidence>
<evidence type="ECO:0000256" key="3">
    <source>
        <dbReference type="ARBA" id="ARBA00022475"/>
    </source>
</evidence>
<dbReference type="InterPro" id="IPR000276">
    <property type="entry name" value="GPCR_Rhodpsn"/>
</dbReference>
<feature type="transmembrane region" description="Helical" evidence="12">
    <location>
        <begin position="205"/>
        <end position="229"/>
    </location>
</feature>
<evidence type="ECO:0000313" key="15">
    <source>
        <dbReference type="Proteomes" id="UP001292094"/>
    </source>
</evidence>
<keyword evidence="8 10" id="KW-0675">Receptor</keyword>
<gene>
    <name evidence="14" type="ORF">Pmani_018482</name>
</gene>
<evidence type="ECO:0000256" key="6">
    <source>
        <dbReference type="ARBA" id="ARBA00023040"/>
    </source>
</evidence>
<dbReference type="InterPro" id="IPR017452">
    <property type="entry name" value="GPCR_Rhodpsn_7TM"/>
</dbReference>
<evidence type="ECO:0000313" key="14">
    <source>
        <dbReference type="EMBL" id="KAK4309929.1"/>
    </source>
</evidence>
<dbReference type="Pfam" id="PF00001">
    <property type="entry name" value="7tm_1"/>
    <property type="match status" value="1"/>
</dbReference>
<feature type="domain" description="G-protein coupled receptors family 1 profile" evidence="13">
    <location>
        <begin position="1"/>
        <end position="257"/>
    </location>
</feature>
<feature type="region of interest" description="Disordered" evidence="11">
    <location>
        <begin position="177"/>
        <end position="196"/>
    </location>
</feature>
<evidence type="ECO:0000256" key="12">
    <source>
        <dbReference type="SAM" id="Phobius"/>
    </source>
</evidence>
<comment type="subcellular location">
    <subcellularLocation>
        <location evidence="1">Cell membrane</location>
        <topology evidence="1">Multi-pass membrane protein</topology>
    </subcellularLocation>
</comment>
<dbReference type="Proteomes" id="UP001292094">
    <property type="component" value="Unassembled WGS sequence"/>
</dbReference>
<evidence type="ECO:0000256" key="9">
    <source>
        <dbReference type="ARBA" id="ARBA00023224"/>
    </source>
</evidence>
<keyword evidence="15" id="KW-1185">Reference proteome</keyword>
<evidence type="ECO:0000256" key="4">
    <source>
        <dbReference type="ARBA" id="ARBA00022692"/>
    </source>
</evidence>
<comment type="caution">
    <text evidence="14">The sequence shown here is derived from an EMBL/GenBank/DDBJ whole genome shotgun (WGS) entry which is preliminary data.</text>
</comment>
<keyword evidence="5 12" id="KW-1133">Transmembrane helix</keyword>
<protein>
    <recommendedName>
        <fullName evidence="13">G-protein coupled receptors family 1 profile domain-containing protein</fullName>
    </recommendedName>
</protein>
<evidence type="ECO:0000256" key="2">
    <source>
        <dbReference type="ARBA" id="ARBA00010663"/>
    </source>
</evidence>
<reference evidence="14" key="1">
    <citation type="submission" date="2023-11" db="EMBL/GenBank/DDBJ databases">
        <title>Genome assemblies of two species of porcelain crab, Petrolisthes cinctipes and Petrolisthes manimaculis (Anomura: Porcellanidae).</title>
        <authorList>
            <person name="Angst P."/>
        </authorList>
    </citation>
    <scope>NUCLEOTIDE SEQUENCE</scope>
    <source>
        <strain evidence="14">PB745_02</strain>
        <tissue evidence="14">Gill</tissue>
    </source>
</reference>
<dbReference type="PRINTS" id="PR00237">
    <property type="entry name" value="GPCRRHODOPSN"/>
</dbReference>
<dbReference type="SUPFAM" id="SSF81321">
    <property type="entry name" value="Family A G protein-coupled receptor-like"/>
    <property type="match status" value="1"/>
</dbReference>
<organism evidence="14 15">
    <name type="scientific">Petrolisthes manimaculis</name>
    <dbReference type="NCBI Taxonomy" id="1843537"/>
    <lineage>
        <taxon>Eukaryota</taxon>
        <taxon>Metazoa</taxon>
        <taxon>Ecdysozoa</taxon>
        <taxon>Arthropoda</taxon>
        <taxon>Crustacea</taxon>
        <taxon>Multicrustacea</taxon>
        <taxon>Malacostraca</taxon>
        <taxon>Eumalacostraca</taxon>
        <taxon>Eucarida</taxon>
        <taxon>Decapoda</taxon>
        <taxon>Pleocyemata</taxon>
        <taxon>Anomura</taxon>
        <taxon>Galatheoidea</taxon>
        <taxon>Porcellanidae</taxon>
        <taxon>Petrolisthes</taxon>
    </lineage>
</organism>
<evidence type="ECO:0000256" key="1">
    <source>
        <dbReference type="ARBA" id="ARBA00004651"/>
    </source>
</evidence>
<keyword evidence="4 10" id="KW-0812">Transmembrane</keyword>
<feature type="transmembrane region" description="Helical" evidence="12">
    <location>
        <begin position="241"/>
        <end position="260"/>
    </location>
</feature>
<proteinExistence type="inferred from homology"/>
<dbReference type="PANTHER" id="PTHR24228:SF74">
    <property type="entry name" value="G-PROTEIN COUPLED RECEPTORS FAMILY 1 PROFILE DOMAIN-CONTAINING PROTEIN"/>
    <property type="match status" value="1"/>
</dbReference>